<feature type="region of interest" description="Disordered" evidence="1">
    <location>
        <begin position="1"/>
        <end position="46"/>
    </location>
</feature>
<feature type="compositionally biased region" description="Polar residues" evidence="1">
    <location>
        <begin position="23"/>
        <end position="34"/>
    </location>
</feature>
<evidence type="ECO:0000256" key="1">
    <source>
        <dbReference type="SAM" id="MobiDB-lite"/>
    </source>
</evidence>
<dbReference type="Proteomes" id="UP001141806">
    <property type="component" value="Unassembled WGS sequence"/>
</dbReference>
<organism evidence="2 3">
    <name type="scientific">Protea cynaroides</name>
    <dbReference type="NCBI Taxonomy" id="273540"/>
    <lineage>
        <taxon>Eukaryota</taxon>
        <taxon>Viridiplantae</taxon>
        <taxon>Streptophyta</taxon>
        <taxon>Embryophyta</taxon>
        <taxon>Tracheophyta</taxon>
        <taxon>Spermatophyta</taxon>
        <taxon>Magnoliopsida</taxon>
        <taxon>Proteales</taxon>
        <taxon>Proteaceae</taxon>
        <taxon>Protea</taxon>
    </lineage>
</organism>
<name>A0A9Q0K6F6_9MAGN</name>
<feature type="region of interest" description="Disordered" evidence="1">
    <location>
        <begin position="125"/>
        <end position="202"/>
    </location>
</feature>
<gene>
    <name evidence="2" type="ORF">NE237_023844</name>
</gene>
<dbReference type="EMBL" id="JAMYWD010000008">
    <property type="protein sequence ID" value="KAJ4963905.1"/>
    <property type="molecule type" value="Genomic_DNA"/>
</dbReference>
<dbReference type="InterPro" id="IPR040221">
    <property type="entry name" value="CDCA7/CDA7L"/>
</dbReference>
<feature type="compositionally biased region" description="Acidic residues" evidence="1">
    <location>
        <begin position="191"/>
        <end position="202"/>
    </location>
</feature>
<sequence length="202" mass="22947">MVTLRKRDRNSEAPANSKEAQNDKTPASSTQEQEGSGYEQFREKRIRENMERLHKLGVLDLSLKLKSSIPTPKCTSRNTLERKAPNSSLLLPSEPPRRSSRLQVVDPVSYSELLMYYKGISGSLDGYGTSHRTRRKQTSQLQNEDPSYEIRHSSLLLPSGPPRRSPRLQNVDPIKYSELSVNKEDKSGPLDDNEEPWILEGL</sequence>
<comment type="caution">
    <text evidence="2">The sequence shown here is derived from an EMBL/GenBank/DDBJ whole genome shotgun (WGS) entry which is preliminary data.</text>
</comment>
<dbReference type="PANTHER" id="PTHR31169:SF23">
    <property type="entry name" value="OS03G0572250 PROTEIN"/>
    <property type="match status" value="1"/>
</dbReference>
<dbReference type="GO" id="GO:0005634">
    <property type="term" value="C:nucleus"/>
    <property type="evidence" value="ECO:0007669"/>
    <property type="project" value="TreeGrafter"/>
</dbReference>
<accession>A0A9Q0K6F6</accession>
<dbReference type="GO" id="GO:0006355">
    <property type="term" value="P:regulation of DNA-templated transcription"/>
    <property type="evidence" value="ECO:0007669"/>
    <property type="project" value="InterPro"/>
</dbReference>
<evidence type="ECO:0000313" key="2">
    <source>
        <dbReference type="EMBL" id="KAJ4963905.1"/>
    </source>
</evidence>
<feature type="compositionally biased region" description="Polar residues" evidence="1">
    <location>
        <begin position="68"/>
        <end position="78"/>
    </location>
</feature>
<dbReference type="AlphaFoldDB" id="A0A9Q0K6F6"/>
<reference evidence="2" key="1">
    <citation type="journal article" date="2023" name="Plant J.">
        <title>The genome of the king protea, Protea cynaroides.</title>
        <authorList>
            <person name="Chang J."/>
            <person name="Duong T.A."/>
            <person name="Schoeman C."/>
            <person name="Ma X."/>
            <person name="Roodt D."/>
            <person name="Barker N."/>
            <person name="Li Z."/>
            <person name="Van de Peer Y."/>
            <person name="Mizrachi E."/>
        </authorList>
    </citation>
    <scope>NUCLEOTIDE SEQUENCE</scope>
    <source>
        <tissue evidence="2">Young leaves</tissue>
    </source>
</reference>
<dbReference type="PANTHER" id="PTHR31169">
    <property type="entry name" value="OS05G0300700 PROTEIN"/>
    <property type="match status" value="1"/>
</dbReference>
<proteinExistence type="predicted"/>
<protein>
    <submittedName>
        <fullName evidence="2">Uncharacterized protein</fullName>
    </submittedName>
</protein>
<keyword evidence="3" id="KW-1185">Reference proteome</keyword>
<feature type="region of interest" description="Disordered" evidence="1">
    <location>
        <begin position="68"/>
        <end position="102"/>
    </location>
</feature>
<evidence type="ECO:0000313" key="3">
    <source>
        <dbReference type="Proteomes" id="UP001141806"/>
    </source>
</evidence>